<protein>
    <submittedName>
        <fullName evidence="1">Accessory Sec system protein Asp2</fullName>
    </submittedName>
</protein>
<comment type="caution">
    <text evidence="1">The sequence shown here is derived from an EMBL/GenBank/DDBJ whole genome shotgun (WGS) entry which is preliminary data.</text>
</comment>
<organism evidence="1 2">
    <name type="scientific">Lactococcus lactis</name>
    <dbReference type="NCBI Taxonomy" id="1358"/>
    <lineage>
        <taxon>Bacteria</taxon>
        <taxon>Bacillati</taxon>
        <taxon>Bacillota</taxon>
        <taxon>Bacilli</taxon>
        <taxon>Lactobacillales</taxon>
        <taxon>Streptococcaceae</taxon>
        <taxon>Lactococcus</taxon>
    </lineage>
</organism>
<sequence length="515" mass="59368">MKKCKVLQVGINDWGEHLLNYHQKNLEWNFLSVDSKDDIDKLIANSALNGQSFDTVICTDVFENNIIIELSEIIEAHTLIIDDLFQLDVVDEIILKKCPIFMRLNNKKVILDDMNRYFFSGQGGGKLQTSSILVNERFKGRITLNGQEYVNLEGHFSKMFKDPLITWKDNIFMNDRSQKIWLEFEHSEGVKITMTIIGYIIGQEENAKIWNYSESEIKRGIEVTHEEGKTAELNFSLYVTGEGYLNIGTLHYRDSRNKYGEFLLGGEKVSDFRNEEIFYYFNPGDLKPPLNIYFSGYRTLEGFEGFYMMKELGAPFLLIADTRLEGGSFYLGSEELEKKLLDIILYHLNKLGFSRNELILSGLSMGTFGALYYAAKLLPHTVIIGKPLANLGTIAENEKLVRPGGFPTSLDILRSLTGTDSKNKIEELNSRFWNVFDNANFFLTQFVISYMKDDDYDQHAYEDLTEHLSNKEVRIIGKGTPGRHNDNWNGIYDWFIGHYKRVLLESFGRKEINEL</sequence>
<dbReference type="Proteomes" id="UP001152598">
    <property type="component" value="Unassembled WGS sequence"/>
</dbReference>
<dbReference type="AlphaFoldDB" id="A0AAP4DV66"/>
<reference evidence="1" key="1">
    <citation type="submission" date="2022-10" db="EMBL/GenBank/DDBJ databases">
        <authorList>
            <person name="Turner M.S."/>
            <person name="Huang W."/>
        </authorList>
    </citation>
    <scope>NUCLEOTIDE SEQUENCE</scope>
    <source>
        <strain evidence="1">54</strain>
    </source>
</reference>
<name>A0AAP4DV66_9LACT</name>
<reference evidence="1" key="2">
    <citation type="journal article" date="2023" name="Food Microbiol.">
        <title>Evaluation of the fermentation potential of lactic acid bacteria isolated from herbs, fruits and vegetables as starter cultures in nut-based milk alternatives.</title>
        <authorList>
            <person name="Huang W."/>
            <person name="Dong A."/>
            <person name="Pham H.T."/>
            <person name="Zhou C."/>
            <person name="Huo Z."/>
            <person name="Watjen A.P."/>
            <person name="Prakash S."/>
            <person name="Bang-Berthelsen C.H."/>
            <person name="Turner M.S."/>
        </authorList>
    </citation>
    <scope>NUCLEOTIDE SEQUENCE</scope>
    <source>
        <strain evidence="1">54</strain>
    </source>
</reference>
<dbReference type="Pfam" id="PF16929">
    <property type="entry name" value="Asp2"/>
    <property type="match status" value="1"/>
</dbReference>
<evidence type="ECO:0000313" key="2">
    <source>
        <dbReference type="Proteomes" id="UP001152598"/>
    </source>
</evidence>
<dbReference type="InterPro" id="IPR022267">
    <property type="entry name" value="Asp2"/>
</dbReference>
<proteinExistence type="predicted"/>
<gene>
    <name evidence="1" type="primary">asp2</name>
    <name evidence="1" type="ORF">OGZ50_11885</name>
</gene>
<dbReference type="SUPFAM" id="SSF53474">
    <property type="entry name" value="alpha/beta-Hydrolases"/>
    <property type="match status" value="1"/>
</dbReference>
<evidence type="ECO:0000313" key="1">
    <source>
        <dbReference type="EMBL" id="MDG4977431.1"/>
    </source>
</evidence>
<dbReference type="NCBIfam" id="TIGR03712">
    <property type="entry name" value="acc_sec_asp2"/>
    <property type="match status" value="1"/>
</dbReference>
<dbReference type="RefSeq" id="WP_278201234.1">
    <property type="nucleotide sequence ID" value="NZ_JAOWLT010000011.1"/>
</dbReference>
<dbReference type="EMBL" id="JAOWLV010000009">
    <property type="protein sequence ID" value="MDG4977431.1"/>
    <property type="molecule type" value="Genomic_DNA"/>
</dbReference>
<dbReference type="GO" id="GO:0015031">
    <property type="term" value="P:protein transport"/>
    <property type="evidence" value="ECO:0007669"/>
    <property type="project" value="InterPro"/>
</dbReference>
<accession>A0AAP4DV66</accession>
<dbReference type="InterPro" id="IPR029058">
    <property type="entry name" value="AB_hydrolase_fold"/>
</dbReference>